<keyword evidence="10" id="KW-1185">Reference proteome</keyword>
<dbReference type="InterPro" id="IPR006127">
    <property type="entry name" value="ZnuA-like"/>
</dbReference>
<feature type="region of interest" description="Disordered" evidence="7">
    <location>
        <begin position="117"/>
        <end position="150"/>
    </location>
</feature>
<dbReference type="Proteomes" id="UP001298424">
    <property type="component" value="Unassembled WGS sequence"/>
</dbReference>
<dbReference type="PANTHER" id="PTHR42953:SF1">
    <property type="entry name" value="METAL-BINDING PROTEIN HI_0362-RELATED"/>
    <property type="match status" value="1"/>
</dbReference>
<feature type="compositionally biased region" description="Basic and acidic residues" evidence="7">
    <location>
        <begin position="117"/>
        <end position="138"/>
    </location>
</feature>
<protein>
    <submittedName>
        <fullName evidence="9">Zinc ABC transporter substrate-binding protein</fullName>
    </submittedName>
</protein>
<dbReference type="Gene3D" id="3.40.50.1980">
    <property type="entry name" value="Nitrogenase molybdenum iron protein domain"/>
    <property type="match status" value="2"/>
</dbReference>
<dbReference type="InterPro" id="IPR006128">
    <property type="entry name" value="Lipoprotein_PsaA-like"/>
</dbReference>
<evidence type="ECO:0000256" key="3">
    <source>
        <dbReference type="ARBA" id="ARBA00022448"/>
    </source>
</evidence>
<dbReference type="InterPro" id="IPR050492">
    <property type="entry name" value="Bact_metal-bind_prot9"/>
</dbReference>
<name>A0ABS9NMF5_9NEIS</name>
<feature type="chain" id="PRO_5045286723" evidence="8">
    <location>
        <begin position="22"/>
        <end position="318"/>
    </location>
</feature>
<keyword evidence="5 8" id="KW-0732">Signal</keyword>
<dbReference type="PROSITE" id="PS51257">
    <property type="entry name" value="PROKAR_LIPOPROTEIN"/>
    <property type="match status" value="1"/>
</dbReference>
<evidence type="ECO:0000256" key="5">
    <source>
        <dbReference type="ARBA" id="ARBA00022729"/>
    </source>
</evidence>
<sequence>MSRHTFKLGLVAALFSGCLYAAPPAEPLQVVSSFSILGDVAKQIGGERVSVSSLVGPDQDAHAYQLNSGDAKKIATAKLVLLNGLGLEKADVVRVVKQSKAQYAEATAGIKPLPAEEHEHEHEHEHGHDHEHEHEGHDHGHHHHGQFDPHVWHDPVLMQKYAANVAQALMKADPAGKAYYQQRFKAYSQELVKLDAYARREFGAIPKAKRKVLTGHDSFSYLGKRYGITFLAPQGVSTEAEPSAKTVAAIIRQIRQQGVKAVFAENIKDNRMIERIARETQAKVGGKLYSDALSKGAPAATYTELFRYNVRTLSGAMK</sequence>
<evidence type="ECO:0000313" key="9">
    <source>
        <dbReference type="EMBL" id="MCG6503967.1"/>
    </source>
</evidence>
<evidence type="ECO:0000256" key="8">
    <source>
        <dbReference type="SAM" id="SignalP"/>
    </source>
</evidence>
<comment type="subcellular location">
    <subcellularLocation>
        <location evidence="1">Cell envelope</location>
    </subcellularLocation>
</comment>
<feature type="signal peptide" evidence="8">
    <location>
        <begin position="1"/>
        <end position="21"/>
    </location>
</feature>
<gene>
    <name evidence="9" type="ORF">MB824_05600</name>
</gene>
<keyword evidence="4" id="KW-0479">Metal-binding</keyword>
<proteinExistence type="inferred from homology"/>
<dbReference type="EMBL" id="JAKOOW010000023">
    <property type="protein sequence ID" value="MCG6503967.1"/>
    <property type="molecule type" value="Genomic_DNA"/>
</dbReference>
<evidence type="ECO:0000256" key="6">
    <source>
        <dbReference type="RuleBase" id="RU003512"/>
    </source>
</evidence>
<comment type="caution">
    <text evidence="9">The sequence shown here is derived from an EMBL/GenBank/DDBJ whole genome shotgun (WGS) entry which is preliminary data.</text>
</comment>
<evidence type="ECO:0000256" key="7">
    <source>
        <dbReference type="SAM" id="MobiDB-lite"/>
    </source>
</evidence>
<dbReference type="PRINTS" id="PR00690">
    <property type="entry name" value="ADHESNFAMILY"/>
</dbReference>
<evidence type="ECO:0000256" key="2">
    <source>
        <dbReference type="ARBA" id="ARBA00011028"/>
    </source>
</evidence>
<comment type="similarity">
    <text evidence="2 6">Belongs to the bacterial solute-binding protein 9 family.</text>
</comment>
<dbReference type="InterPro" id="IPR006129">
    <property type="entry name" value="AdhesinB"/>
</dbReference>
<evidence type="ECO:0000256" key="1">
    <source>
        <dbReference type="ARBA" id="ARBA00004196"/>
    </source>
</evidence>
<evidence type="ECO:0000313" key="10">
    <source>
        <dbReference type="Proteomes" id="UP001298424"/>
    </source>
</evidence>
<organism evidence="9 10">
    <name type="scientific">Kingella pumchi</name>
    <dbReference type="NCBI Taxonomy" id="2779506"/>
    <lineage>
        <taxon>Bacteria</taxon>
        <taxon>Pseudomonadati</taxon>
        <taxon>Pseudomonadota</taxon>
        <taxon>Betaproteobacteria</taxon>
        <taxon>Neisseriales</taxon>
        <taxon>Neisseriaceae</taxon>
        <taxon>Kingella</taxon>
    </lineage>
</organism>
<accession>A0ABS9NMF5</accession>
<dbReference type="RefSeq" id="WP_238746640.1">
    <property type="nucleotide sequence ID" value="NZ_JAKOOW010000023.1"/>
</dbReference>
<keyword evidence="3 6" id="KW-0813">Transport</keyword>
<evidence type="ECO:0000256" key="4">
    <source>
        <dbReference type="ARBA" id="ARBA00022723"/>
    </source>
</evidence>
<dbReference type="SUPFAM" id="SSF53807">
    <property type="entry name" value="Helical backbone' metal receptor"/>
    <property type="match status" value="1"/>
</dbReference>
<dbReference type="PRINTS" id="PR00691">
    <property type="entry name" value="ADHESINB"/>
</dbReference>
<dbReference type="Pfam" id="PF01297">
    <property type="entry name" value="ZnuA"/>
    <property type="match status" value="1"/>
</dbReference>
<dbReference type="PANTHER" id="PTHR42953">
    <property type="entry name" value="HIGH-AFFINITY ZINC UPTAKE SYSTEM PROTEIN ZNUA-RELATED"/>
    <property type="match status" value="1"/>
</dbReference>
<reference evidence="9 10" key="1">
    <citation type="submission" date="2022-02" db="EMBL/GenBank/DDBJ databases">
        <title>Genome sequence data of Kingella unionensis sp. nov. strain CICC 24913 (CCUG 75125).</title>
        <authorList>
            <person name="Xiao M."/>
        </authorList>
    </citation>
    <scope>NUCLEOTIDE SEQUENCE [LARGE SCALE GENOMIC DNA]</scope>
    <source>
        <strain evidence="9 10">CICC 24913</strain>
    </source>
</reference>